<organism evidence="1 2">
    <name type="scientific">Exophiala bonariae</name>
    <dbReference type="NCBI Taxonomy" id="1690606"/>
    <lineage>
        <taxon>Eukaryota</taxon>
        <taxon>Fungi</taxon>
        <taxon>Dikarya</taxon>
        <taxon>Ascomycota</taxon>
        <taxon>Pezizomycotina</taxon>
        <taxon>Eurotiomycetes</taxon>
        <taxon>Chaetothyriomycetidae</taxon>
        <taxon>Chaetothyriales</taxon>
        <taxon>Herpotrichiellaceae</taxon>
        <taxon>Exophiala</taxon>
    </lineage>
</organism>
<reference evidence="1 2" key="1">
    <citation type="submission" date="2023-08" db="EMBL/GenBank/DDBJ databases">
        <title>Black Yeasts Isolated from many extreme environments.</title>
        <authorList>
            <person name="Coleine C."/>
            <person name="Stajich J.E."/>
            <person name="Selbmann L."/>
        </authorList>
    </citation>
    <scope>NUCLEOTIDE SEQUENCE [LARGE SCALE GENOMIC DNA]</scope>
    <source>
        <strain evidence="1 2">CCFEE 5792</strain>
    </source>
</reference>
<comment type="caution">
    <text evidence="1">The sequence shown here is derived from an EMBL/GenBank/DDBJ whole genome shotgun (WGS) entry which is preliminary data.</text>
</comment>
<keyword evidence="2" id="KW-1185">Reference proteome</keyword>
<sequence length="86" mass="9647">MSSQPQSSIPGYRPGPILSRNKKLFLASLVFIPTASYIWLKRLETKSKQETRLLEEEGRRSWIQSEKERLSAKDLSVAVGRSGGGI</sequence>
<proteinExistence type="predicted"/>
<protein>
    <recommendedName>
        <fullName evidence="3">Cytochrome c oxidase assembly protein COX16, mitochondrial</fullName>
    </recommendedName>
</protein>
<name>A0AAV9MRB3_9EURO</name>
<evidence type="ECO:0000313" key="2">
    <source>
        <dbReference type="Proteomes" id="UP001358417"/>
    </source>
</evidence>
<dbReference type="GeneID" id="89980549"/>
<gene>
    <name evidence="1" type="ORF">LTR84_012403</name>
</gene>
<dbReference type="RefSeq" id="XP_064699793.1">
    <property type="nucleotide sequence ID" value="XM_064855926.1"/>
</dbReference>
<dbReference type="AlphaFoldDB" id="A0AAV9MRB3"/>
<accession>A0AAV9MRB3</accession>
<evidence type="ECO:0000313" key="1">
    <source>
        <dbReference type="EMBL" id="KAK5042901.1"/>
    </source>
</evidence>
<evidence type="ECO:0008006" key="3">
    <source>
        <dbReference type="Google" id="ProtNLM"/>
    </source>
</evidence>
<dbReference type="EMBL" id="JAVRRD010000070">
    <property type="protein sequence ID" value="KAK5042901.1"/>
    <property type="molecule type" value="Genomic_DNA"/>
</dbReference>
<dbReference type="Proteomes" id="UP001358417">
    <property type="component" value="Unassembled WGS sequence"/>
</dbReference>